<feature type="compositionally biased region" description="Polar residues" evidence="1">
    <location>
        <begin position="265"/>
        <end position="286"/>
    </location>
</feature>
<feature type="compositionally biased region" description="Polar residues" evidence="1">
    <location>
        <begin position="361"/>
        <end position="371"/>
    </location>
</feature>
<sequence>MSTYEWRPQGQFRRFLPPTSISPEAIQAPSMSMASSSSSEKRKRSSTLDSDLASVGAGPSRVVAGEGDSRQKKTKKATTAKTPNLYESNAALLNALRNAFKEGDDVVFAGSFLVSNDPPIADKQRVQTVTNDIWQATGYRFTFIIRVKDHPRTKEGHKTRLWCSQDEMRKHKPHAKARVSASGESLAKARYPCRSRLFISSREWNAFGQSLVTIRMHHHFSHEPYDCASRAPVSTSINPLWVNSAQAWPEASPGAPSYHPGLMSHHQQSFDSYDGSSNHSSITAVDNGSMEWEDVSDDEGPSANMNGAADSDSEPDEIPVTHATTSPPLTHPYTSPTSVDTNTPTTSHTPSIAEPQPISGDLNSFTTSLEPRSSKHA</sequence>
<gene>
    <name evidence="2" type="ORF">VNI00_010726</name>
</gene>
<protein>
    <submittedName>
        <fullName evidence="2">Uncharacterized protein</fullName>
    </submittedName>
</protein>
<dbReference type="Proteomes" id="UP001383192">
    <property type="component" value="Unassembled WGS sequence"/>
</dbReference>
<evidence type="ECO:0000313" key="3">
    <source>
        <dbReference type="Proteomes" id="UP001383192"/>
    </source>
</evidence>
<evidence type="ECO:0000313" key="2">
    <source>
        <dbReference type="EMBL" id="KAK7037765.1"/>
    </source>
</evidence>
<dbReference type="AlphaFoldDB" id="A0AAW0CH57"/>
<reference evidence="2 3" key="1">
    <citation type="submission" date="2024-01" db="EMBL/GenBank/DDBJ databases">
        <title>A draft genome for a cacao thread blight-causing isolate of Paramarasmius palmivorus.</title>
        <authorList>
            <person name="Baruah I.K."/>
            <person name="Bukari Y."/>
            <person name="Amoako-Attah I."/>
            <person name="Meinhardt L.W."/>
            <person name="Bailey B.A."/>
            <person name="Cohen S.P."/>
        </authorList>
    </citation>
    <scope>NUCLEOTIDE SEQUENCE [LARGE SCALE GENOMIC DNA]</scope>
    <source>
        <strain evidence="2 3">GH-12</strain>
    </source>
</reference>
<organism evidence="2 3">
    <name type="scientific">Paramarasmius palmivorus</name>
    <dbReference type="NCBI Taxonomy" id="297713"/>
    <lineage>
        <taxon>Eukaryota</taxon>
        <taxon>Fungi</taxon>
        <taxon>Dikarya</taxon>
        <taxon>Basidiomycota</taxon>
        <taxon>Agaricomycotina</taxon>
        <taxon>Agaricomycetes</taxon>
        <taxon>Agaricomycetidae</taxon>
        <taxon>Agaricales</taxon>
        <taxon>Marasmiineae</taxon>
        <taxon>Marasmiaceae</taxon>
        <taxon>Paramarasmius</taxon>
    </lineage>
</organism>
<accession>A0AAW0CH57</accession>
<comment type="caution">
    <text evidence="2">The sequence shown here is derived from an EMBL/GenBank/DDBJ whole genome shotgun (WGS) entry which is preliminary data.</text>
</comment>
<feature type="region of interest" description="Disordered" evidence="1">
    <location>
        <begin position="249"/>
        <end position="377"/>
    </location>
</feature>
<proteinExistence type="predicted"/>
<keyword evidence="3" id="KW-1185">Reference proteome</keyword>
<feature type="region of interest" description="Disordered" evidence="1">
    <location>
        <begin position="1"/>
        <end position="82"/>
    </location>
</feature>
<evidence type="ECO:0000256" key="1">
    <source>
        <dbReference type="SAM" id="MobiDB-lite"/>
    </source>
</evidence>
<name>A0AAW0CH57_9AGAR</name>
<dbReference type="EMBL" id="JAYKXP010000044">
    <property type="protein sequence ID" value="KAK7037765.1"/>
    <property type="molecule type" value="Genomic_DNA"/>
</dbReference>
<feature type="compositionally biased region" description="Polar residues" evidence="1">
    <location>
        <begin position="322"/>
        <end position="350"/>
    </location>
</feature>
<feature type="compositionally biased region" description="Acidic residues" evidence="1">
    <location>
        <begin position="291"/>
        <end position="300"/>
    </location>
</feature>